<dbReference type="PANTHER" id="PTHR10695:SF46">
    <property type="entry name" value="BIFUNCTIONAL COENZYME A SYNTHASE-RELATED"/>
    <property type="match status" value="1"/>
</dbReference>
<comment type="function">
    <text evidence="3">Catalyzes the phosphorylation of the 3'-hydroxyl group of dephosphocoenzyme A to form coenzyme A.</text>
</comment>
<accession>A0A0A0I074</accession>
<dbReference type="EC" id="2.7.1.24" evidence="3 4"/>
<comment type="catalytic activity">
    <reaction evidence="3">
        <text>3'-dephospho-CoA + ATP = ADP + CoA + H(+)</text>
        <dbReference type="Rhea" id="RHEA:18245"/>
        <dbReference type="ChEBI" id="CHEBI:15378"/>
        <dbReference type="ChEBI" id="CHEBI:30616"/>
        <dbReference type="ChEBI" id="CHEBI:57287"/>
        <dbReference type="ChEBI" id="CHEBI:57328"/>
        <dbReference type="ChEBI" id="CHEBI:456216"/>
        <dbReference type="EC" id="2.7.1.24"/>
    </reaction>
</comment>
<comment type="subcellular location">
    <subcellularLocation>
        <location evidence="3">Cytoplasm</location>
    </subcellularLocation>
</comment>
<dbReference type="CDD" id="cd02022">
    <property type="entry name" value="DPCK"/>
    <property type="match status" value="1"/>
</dbReference>
<comment type="pathway">
    <text evidence="3">Cofactor biosynthesis; coenzyme A biosynthesis; CoA from (R)-pantothenate: step 5/5.</text>
</comment>
<dbReference type="InterPro" id="IPR001977">
    <property type="entry name" value="Depp_CoAkinase"/>
</dbReference>
<evidence type="ECO:0000256" key="4">
    <source>
        <dbReference type="NCBIfam" id="TIGR00152"/>
    </source>
</evidence>
<dbReference type="RefSeq" id="WP_039256014.1">
    <property type="nucleotide sequence ID" value="NZ_JENJ01000056.1"/>
</dbReference>
<dbReference type="GO" id="GO:0004140">
    <property type="term" value="F:dephospho-CoA kinase activity"/>
    <property type="evidence" value="ECO:0007669"/>
    <property type="project" value="UniProtKB-UniRule"/>
</dbReference>
<evidence type="ECO:0000313" key="5">
    <source>
        <dbReference type="EMBL" id="KGM94829.1"/>
    </source>
</evidence>
<dbReference type="Pfam" id="PF01121">
    <property type="entry name" value="CoaE"/>
    <property type="match status" value="1"/>
</dbReference>
<evidence type="ECO:0000313" key="6">
    <source>
        <dbReference type="Proteomes" id="UP000030012"/>
    </source>
</evidence>
<dbReference type="GO" id="GO:0015937">
    <property type="term" value="P:coenzyme A biosynthetic process"/>
    <property type="evidence" value="ECO:0007669"/>
    <property type="project" value="UniProtKB-UniRule"/>
</dbReference>
<gene>
    <name evidence="3" type="primary">coaE</name>
    <name evidence="5" type="ORF">Z968_10760</name>
</gene>
<keyword evidence="3" id="KW-0173">Coenzyme A biosynthesis</keyword>
<keyword evidence="3 5" id="KW-0418">Kinase</keyword>
<dbReference type="GO" id="GO:0005524">
    <property type="term" value="F:ATP binding"/>
    <property type="evidence" value="ECO:0007669"/>
    <property type="project" value="UniProtKB-UniRule"/>
</dbReference>
<comment type="caution">
    <text evidence="5">The sequence shown here is derived from an EMBL/GenBank/DDBJ whole genome shotgun (WGS) entry which is preliminary data.</text>
</comment>
<reference evidence="5 6" key="1">
    <citation type="submission" date="2014-01" db="EMBL/GenBank/DDBJ databases">
        <title>Plasmidome dynamics in the species complex Clostridium novyi sensu lato converts strains of independent lineages into distinctly different pathogens.</title>
        <authorList>
            <person name="Skarin H."/>
            <person name="Segerman B."/>
        </authorList>
    </citation>
    <scope>NUCLEOTIDE SEQUENCE [LARGE SCALE GENOMIC DNA]</scope>
    <source>
        <strain evidence="5 6">4552</strain>
    </source>
</reference>
<dbReference type="UniPathway" id="UPA00241">
    <property type="reaction ID" value="UER00356"/>
</dbReference>
<sequence>MITIGLTGGIGSGKSTISNMIKSKDIPIVDADLISREVLNIYPEILHDIKKTFGKEFIDHNGNLKRRELGNYIFENDVLREKLENIIIPYIKKEIFSRIEECNKLDEKICVIDAPTLIEHKINEKMDFNILVWVDKNTQIERVKLRDNMDDDEVIKRINSQMSLEEKAKYVDFIIDNSGSLIDTKKELEEILGKVIRLEEEK</sequence>
<evidence type="ECO:0000256" key="2">
    <source>
        <dbReference type="ARBA" id="ARBA00022840"/>
    </source>
</evidence>
<dbReference type="Proteomes" id="UP000030012">
    <property type="component" value="Unassembled WGS sequence"/>
</dbReference>
<dbReference type="PROSITE" id="PS51219">
    <property type="entry name" value="DPCK"/>
    <property type="match status" value="1"/>
</dbReference>
<dbReference type="NCBIfam" id="TIGR00152">
    <property type="entry name" value="dephospho-CoA kinase"/>
    <property type="match status" value="1"/>
</dbReference>
<organism evidence="5 6">
    <name type="scientific">Clostridium novyi A str. 4552</name>
    <dbReference type="NCBI Taxonomy" id="1444289"/>
    <lineage>
        <taxon>Bacteria</taxon>
        <taxon>Bacillati</taxon>
        <taxon>Bacillota</taxon>
        <taxon>Clostridia</taxon>
        <taxon>Eubacteriales</taxon>
        <taxon>Clostridiaceae</taxon>
        <taxon>Clostridium</taxon>
    </lineage>
</organism>
<dbReference type="OrthoDB" id="9812943at2"/>
<keyword evidence="3" id="KW-0963">Cytoplasm</keyword>
<evidence type="ECO:0000256" key="1">
    <source>
        <dbReference type="ARBA" id="ARBA00022741"/>
    </source>
</evidence>
<comment type="similarity">
    <text evidence="3">Belongs to the CoaE family.</text>
</comment>
<dbReference type="InterPro" id="IPR027417">
    <property type="entry name" value="P-loop_NTPase"/>
</dbReference>
<name>A0A0A0I074_CLONO</name>
<keyword evidence="2 3" id="KW-0067">ATP-binding</keyword>
<dbReference type="HAMAP" id="MF_00376">
    <property type="entry name" value="Dephospho_CoA_kinase"/>
    <property type="match status" value="1"/>
</dbReference>
<protein>
    <recommendedName>
        <fullName evidence="3 4">Dephospho-CoA kinase</fullName>
        <ecNumber evidence="3 4">2.7.1.24</ecNumber>
    </recommendedName>
    <alternativeName>
        <fullName evidence="3">Dephosphocoenzyme A kinase</fullName>
    </alternativeName>
</protein>
<feature type="binding site" evidence="3">
    <location>
        <begin position="11"/>
        <end position="16"/>
    </location>
    <ligand>
        <name>ATP</name>
        <dbReference type="ChEBI" id="CHEBI:30616"/>
    </ligand>
</feature>
<dbReference type="GO" id="GO:0005737">
    <property type="term" value="C:cytoplasm"/>
    <property type="evidence" value="ECO:0007669"/>
    <property type="project" value="UniProtKB-SubCell"/>
</dbReference>
<dbReference type="PANTHER" id="PTHR10695">
    <property type="entry name" value="DEPHOSPHO-COA KINASE-RELATED"/>
    <property type="match status" value="1"/>
</dbReference>
<evidence type="ECO:0000256" key="3">
    <source>
        <dbReference type="HAMAP-Rule" id="MF_00376"/>
    </source>
</evidence>
<dbReference type="Gene3D" id="3.40.50.300">
    <property type="entry name" value="P-loop containing nucleotide triphosphate hydrolases"/>
    <property type="match status" value="1"/>
</dbReference>
<dbReference type="AlphaFoldDB" id="A0A0A0I074"/>
<keyword evidence="3" id="KW-0808">Transferase</keyword>
<dbReference type="EMBL" id="JENJ01000056">
    <property type="protein sequence ID" value="KGM94829.1"/>
    <property type="molecule type" value="Genomic_DNA"/>
</dbReference>
<proteinExistence type="inferred from homology"/>
<dbReference type="SUPFAM" id="SSF52540">
    <property type="entry name" value="P-loop containing nucleoside triphosphate hydrolases"/>
    <property type="match status" value="1"/>
</dbReference>
<keyword evidence="1 3" id="KW-0547">Nucleotide-binding</keyword>